<dbReference type="RefSeq" id="WP_092375580.1">
    <property type="nucleotide sequence ID" value="NZ_FORX01000011.1"/>
</dbReference>
<evidence type="ECO:0000313" key="4">
    <source>
        <dbReference type="Proteomes" id="UP000198635"/>
    </source>
</evidence>
<dbReference type="Proteomes" id="UP000198635">
    <property type="component" value="Unassembled WGS sequence"/>
</dbReference>
<feature type="domain" description="ORC1/DEAH AAA+ ATPase" evidence="2">
    <location>
        <begin position="45"/>
        <end position="175"/>
    </location>
</feature>
<dbReference type="OrthoDB" id="9779230at2"/>
<feature type="domain" description="Peptidoglycan binding-like" evidence="1">
    <location>
        <begin position="436"/>
        <end position="488"/>
    </location>
</feature>
<name>A0A1I3VUU0_9BACT</name>
<dbReference type="InterPro" id="IPR036365">
    <property type="entry name" value="PGBD-like_sf"/>
</dbReference>
<dbReference type="EMBL" id="FORX01000011">
    <property type="protein sequence ID" value="SFJ98909.1"/>
    <property type="molecule type" value="Genomic_DNA"/>
</dbReference>
<dbReference type="SUPFAM" id="SSF47090">
    <property type="entry name" value="PGBD-like"/>
    <property type="match status" value="1"/>
</dbReference>
<dbReference type="InterPro" id="IPR036366">
    <property type="entry name" value="PGBDSf"/>
</dbReference>
<evidence type="ECO:0000259" key="1">
    <source>
        <dbReference type="Pfam" id="PF01471"/>
    </source>
</evidence>
<dbReference type="SUPFAM" id="SSF52540">
    <property type="entry name" value="P-loop containing nucleoside triphosphate hydrolases"/>
    <property type="match status" value="1"/>
</dbReference>
<proteinExistence type="predicted"/>
<dbReference type="STRING" id="52560.SAMN04488082_11153"/>
<sequence length="502" mass="56340">MNDTTFSQLNITENPFSMATSRSGFYQTQATRVILDEFEHGVMTRKGFMVLIGEVGVGKTSLSLQLFSILEQRHTVFAWIFNTMFTKEELFRAISSDFGLPCERHFTLLDYQKILHDFFLKTHAAGQTAVIAVDEAHNLSDDSLEALRMLGNFEFEGQKLVQVILFAQPELDHRLRQHDMRQLKSRIAIYEILPQFTHSELIGYVNFKLSQAGSQIRLTGLAAWMLWRATRGNVRLAKLIMERALYGCLAYNRQAISPRIMHLAIRELNGISEMSGVIHPARSPLPLIAGLVMLTLLGLSVFSFTGRPMEQIVPAGMFRQNVIRDVEAAPSGEENIYRTDVTSALVELEGFLGKPQAQSLTPWVKMAIAEKKITALRQNLPPGLAVALLDTLPDTNESSPSWRALPWQKLSQTPPEWLIIWHSEYPVETPAPGESGRLVEEAQSRLKALGFLSKPANGQLNSATWYACSQFQRSVGLPATGALDPGTVFWLRHFRQSNTPKS</sequence>
<dbReference type="Gene3D" id="3.40.50.300">
    <property type="entry name" value="P-loop containing nucleotide triphosphate hydrolases"/>
    <property type="match status" value="1"/>
</dbReference>
<dbReference type="PANTHER" id="PTHR35894">
    <property type="entry name" value="GENERAL SECRETION PATHWAY PROTEIN A-RELATED"/>
    <property type="match status" value="1"/>
</dbReference>
<accession>A0A1I3VUU0</accession>
<protein>
    <submittedName>
        <fullName evidence="3">Type II secretory pathway, component ExeA (Predicted ATPase)</fullName>
    </submittedName>
</protein>
<dbReference type="InterPro" id="IPR002477">
    <property type="entry name" value="Peptidoglycan-bd-like"/>
</dbReference>
<dbReference type="InterPro" id="IPR027417">
    <property type="entry name" value="P-loop_NTPase"/>
</dbReference>
<keyword evidence="4" id="KW-1185">Reference proteome</keyword>
<reference evidence="4" key="1">
    <citation type="submission" date="2016-10" db="EMBL/GenBank/DDBJ databases">
        <authorList>
            <person name="Varghese N."/>
            <person name="Submissions S."/>
        </authorList>
    </citation>
    <scope>NUCLEOTIDE SEQUENCE [LARGE SCALE GENOMIC DNA]</scope>
    <source>
        <strain evidence="4">DSM 5918</strain>
    </source>
</reference>
<dbReference type="InterPro" id="IPR049945">
    <property type="entry name" value="AAA_22"/>
</dbReference>
<dbReference type="GO" id="GO:0016887">
    <property type="term" value="F:ATP hydrolysis activity"/>
    <property type="evidence" value="ECO:0007669"/>
    <property type="project" value="InterPro"/>
</dbReference>
<gene>
    <name evidence="3" type="ORF">SAMN04488082_11153</name>
</gene>
<organism evidence="3 4">
    <name type="scientific">Desulfomicrobium apsheronum</name>
    <dbReference type="NCBI Taxonomy" id="52560"/>
    <lineage>
        <taxon>Bacteria</taxon>
        <taxon>Pseudomonadati</taxon>
        <taxon>Thermodesulfobacteriota</taxon>
        <taxon>Desulfovibrionia</taxon>
        <taxon>Desulfovibrionales</taxon>
        <taxon>Desulfomicrobiaceae</taxon>
        <taxon>Desulfomicrobium</taxon>
    </lineage>
</organism>
<dbReference type="AlphaFoldDB" id="A0A1I3VUU0"/>
<evidence type="ECO:0000259" key="2">
    <source>
        <dbReference type="Pfam" id="PF13401"/>
    </source>
</evidence>
<evidence type="ECO:0000313" key="3">
    <source>
        <dbReference type="EMBL" id="SFJ98909.1"/>
    </source>
</evidence>
<dbReference type="Gene3D" id="1.10.101.10">
    <property type="entry name" value="PGBD-like superfamily/PGBD"/>
    <property type="match status" value="1"/>
</dbReference>
<dbReference type="InterPro" id="IPR052026">
    <property type="entry name" value="ExeA_AAA_ATPase_DNA-bind"/>
</dbReference>
<dbReference type="Pfam" id="PF13401">
    <property type="entry name" value="AAA_22"/>
    <property type="match status" value="1"/>
</dbReference>
<dbReference type="PANTHER" id="PTHR35894:SF1">
    <property type="entry name" value="PHOSPHORIBULOKINASE _ URIDINE KINASE FAMILY"/>
    <property type="match status" value="1"/>
</dbReference>
<dbReference type="Pfam" id="PF01471">
    <property type="entry name" value="PG_binding_1"/>
    <property type="match status" value="1"/>
</dbReference>